<dbReference type="PANTHER" id="PTHR43298">
    <property type="entry name" value="MULTIDRUG RESISTANCE PROTEIN NORM-RELATED"/>
    <property type="match status" value="1"/>
</dbReference>
<keyword evidence="4" id="KW-1003">Cell membrane</keyword>
<keyword evidence="6 10" id="KW-1133">Transmembrane helix</keyword>
<evidence type="ECO:0000256" key="5">
    <source>
        <dbReference type="ARBA" id="ARBA00022692"/>
    </source>
</evidence>
<organism evidence="11 12">
    <name type="scientific">Oceanispirochaeta crateris</name>
    <dbReference type="NCBI Taxonomy" id="2518645"/>
    <lineage>
        <taxon>Bacteria</taxon>
        <taxon>Pseudomonadati</taxon>
        <taxon>Spirochaetota</taxon>
        <taxon>Spirochaetia</taxon>
        <taxon>Spirochaetales</taxon>
        <taxon>Spirochaetaceae</taxon>
        <taxon>Oceanispirochaeta</taxon>
    </lineage>
</organism>
<feature type="transmembrane region" description="Helical" evidence="10">
    <location>
        <begin position="93"/>
        <end position="116"/>
    </location>
</feature>
<evidence type="ECO:0000313" key="12">
    <source>
        <dbReference type="Proteomes" id="UP000324209"/>
    </source>
</evidence>
<feature type="transmembrane region" description="Helical" evidence="10">
    <location>
        <begin position="284"/>
        <end position="303"/>
    </location>
</feature>
<dbReference type="KEGG" id="ock:EXM22_12110"/>
<dbReference type="RefSeq" id="WP_149486777.1">
    <property type="nucleotide sequence ID" value="NZ_CP036150.1"/>
</dbReference>
<dbReference type="InterPro" id="IPR002528">
    <property type="entry name" value="MATE_fam"/>
</dbReference>
<dbReference type="NCBIfam" id="TIGR00797">
    <property type="entry name" value="matE"/>
    <property type="match status" value="1"/>
</dbReference>
<evidence type="ECO:0000256" key="3">
    <source>
        <dbReference type="ARBA" id="ARBA00022449"/>
    </source>
</evidence>
<dbReference type="InterPro" id="IPR048279">
    <property type="entry name" value="MdtK-like"/>
</dbReference>
<feature type="transmembrane region" description="Helical" evidence="10">
    <location>
        <begin position="194"/>
        <end position="218"/>
    </location>
</feature>
<evidence type="ECO:0000313" key="11">
    <source>
        <dbReference type="EMBL" id="QEN08696.1"/>
    </source>
</evidence>
<keyword evidence="5 10" id="KW-0812">Transmembrane</keyword>
<sequence length="455" mass="49429">MNKNMKMITSDKEGLVLVRLTRPMTMGILGMIIFNLVDTYFVGKLGTVQLAALSFTFPVVLTISSVAHGLGVGMTAAVSRAVGEQDRQKQTRLITWGMGLSFMVVFFFVIIGQLTIDPVFTLLGADAETLVVIREYMSVWYWGVAFVVIPMTGNSAIRGMGDTKTPSRVMLIAATINTVLDPLLIFGIGPFPELGVTGAALATVLARTVTFTVAWYILIFREKVISIRDGSVRIILNVWKEILHVGIPTTLSKIIIPLSSGIITGMIASFGREAVAGFGIATRLDMFALIIINAMISIIPVFVGQNWGAGFKDRVVKGLKVADLFSLIYGMVVYLILLIAAKPIIRLVNDDPKVIAVAVLYMKIVPLAYGLQGIMLIAVTTLNVLKKPIHSALLTLAQMFGLYIPLALYASRVFGLAGIFSSLVLSYVIAAPLCSSINKKVIFNQMQSRNEDQES</sequence>
<evidence type="ECO:0000256" key="8">
    <source>
        <dbReference type="ARBA" id="ARBA00023136"/>
    </source>
</evidence>
<feature type="transmembrane region" description="Helical" evidence="10">
    <location>
        <begin position="139"/>
        <end position="157"/>
    </location>
</feature>
<comment type="subcellular location">
    <subcellularLocation>
        <location evidence="1">Cell membrane</location>
        <topology evidence="1">Multi-pass membrane protein</topology>
    </subcellularLocation>
</comment>
<dbReference type="GO" id="GO:0005886">
    <property type="term" value="C:plasma membrane"/>
    <property type="evidence" value="ECO:0007669"/>
    <property type="project" value="UniProtKB-SubCell"/>
</dbReference>
<keyword evidence="3" id="KW-0050">Antiport</keyword>
<keyword evidence="2" id="KW-0813">Transport</keyword>
<feature type="transmembrane region" description="Helical" evidence="10">
    <location>
        <begin position="169"/>
        <end position="188"/>
    </location>
</feature>
<dbReference type="PANTHER" id="PTHR43298:SF2">
    <property type="entry name" value="FMN_FAD EXPORTER YEEO-RELATED"/>
    <property type="match status" value="1"/>
</dbReference>
<evidence type="ECO:0000256" key="10">
    <source>
        <dbReference type="SAM" id="Phobius"/>
    </source>
</evidence>
<keyword evidence="7" id="KW-0406">Ion transport</keyword>
<keyword evidence="8 10" id="KW-0472">Membrane</keyword>
<evidence type="ECO:0000256" key="1">
    <source>
        <dbReference type="ARBA" id="ARBA00004651"/>
    </source>
</evidence>
<name>A0A5C1QQ35_9SPIO</name>
<feature type="transmembrane region" description="Helical" evidence="10">
    <location>
        <begin position="20"/>
        <end position="42"/>
    </location>
</feature>
<evidence type="ECO:0000256" key="4">
    <source>
        <dbReference type="ARBA" id="ARBA00022475"/>
    </source>
</evidence>
<keyword evidence="12" id="KW-1185">Reference proteome</keyword>
<dbReference type="OrthoDB" id="9811110at2"/>
<dbReference type="EMBL" id="CP036150">
    <property type="protein sequence ID" value="QEN08696.1"/>
    <property type="molecule type" value="Genomic_DNA"/>
</dbReference>
<gene>
    <name evidence="11" type="ORF">EXM22_12110</name>
</gene>
<protein>
    <recommendedName>
        <fullName evidence="9">Multidrug-efflux transporter</fullName>
    </recommendedName>
</protein>
<dbReference type="PIRSF" id="PIRSF006603">
    <property type="entry name" value="DinF"/>
    <property type="match status" value="1"/>
</dbReference>
<proteinExistence type="predicted"/>
<dbReference type="GO" id="GO:0042910">
    <property type="term" value="F:xenobiotic transmembrane transporter activity"/>
    <property type="evidence" value="ECO:0007669"/>
    <property type="project" value="InterPro"/>
</dbReference>
<evidence type="ECO:0000256" key="2">
    <source>
        <dbReference type="ARBA" id="ARBA00022448"/>
    </source>
</evidence>
<dbReference type="Proteomes" id="UP000324209">
    <property type="component" value="Chromosome"/>
</dbReference>
<evidence type="ECO:0000256" key="7">
    <source>
        <dbReference type="ARBA" id="ARBA00023065"/>
    </source>
</evidence>
<feature type="transmembrane region" description="Helical" evidence="10">
    <location>
        <begin position="416"/>
        <end position="437"/>
    </location>
</feature>
<dbReference type="GO" id="GO:0015297">
    <property type="term" value="F:antiporter activity"/>
    <property type="evidence" value="ECO:0007669"/>
    <property type="project" value="UniProtKB-KW"/>
</dbReference>
<feature type="transmembrane region" description="Helical" evidence="10">
    <location>
        <begin position="48"/>
        <end position="72"/>
    </location>
</feature>
<reference evidence="11 12" key="1">
    <citation type="submission" date="2019-02" db="EMBL/GenBank/DDBJ databases">
        <title>Complete Genome Sequence and Methylome Analysis of free living Spirochaetas.</title>
        <authorList>
            <person name="Fomenkov A."/>
            <person name="Dubinina G."/>
            <person name="Leshcheva N."/>
            <person name="Mikheeva N."/>
            <person name="Grabovich M."/>
            <person name="Vincze T."/>
            <person name="Roberts R.J."/>
        </authorList>
    </citation>
    <scope>NUCLEOTIDE SEQUENCE [LARGE SCALE GENOMIC DNA]</scope>
    <source>
        <strain evidence="11 12">K2</strain>
    </source>
</reference>
<feature type="transmembrane region" description="Helical" evidence="10">
    <location>
        <begin position="364"/>
        <end position="385"/>
    </location>
</feature>
<dbReference type="AlphaFoldDB" id="A0A5C1QQ35"/>
<dbReference type="GO" id="GO:0006811">
    <property type="term" value="P:monoatomic ion transport"/>
    <property type="evidence" value="ECO:0007669"/>
    <property type="project" value="UniProtKB-KW"/>
</dbReference>
<dbReference type="Pfam" id="PF01554">
    <property type="entry name" value="MatE"/>
    <property type="match status" value="2"/>
</dbReference>
<dbReference type="InterPro" id="IPR050222">
    <property type="entry name" value="MATE_MdtK"/>
</dbReference>
<evidence type="ECO:0000256" key="6">
    <source>
        <dbReference type="ARBA" id="ARBA00022989"/>
    </source>
</evidence>
<feature type="transmembrane region" description="Helical" evidence="10">
    <location>
        <begin position="324"/>
        <end position="344"/>
    </location>
</feature>
<feature type="transmembrane region" description="Helical" evidence="10">
    <location>
        <begin position="392"/>
        <end position="410"/>
    </location>
</feature>
<accession>A0A5C1QQ35</accession>
<feature type="transmembrane region" description="Helical" evidence="10">
    <location>
        <begin position="254"/>
        <end position="272"/>
    </location>
</feature>
<evidence type="ECO:0000256" key="9">
    <source>
        <dbReference type="ARBA" id="ARBA00031636"/>
    </source>
</evidence>